<feature type="compositionally biased region" description="Low complexity" evidence="1">
    <location>
        <begin position="429"/>
        <end position="445"/>
    </location>
</feature>
<feature type="region of interest" description="Disordered" evidence="1">
    <location>
        <begin position="394"/>
        <end position="457"/>
    </location>
</feature>
<keyword evidence="2" id="KW-1133">Transmembrane helix</keyword>
<name>A0A2H0N6Z9_9BACT</name>
<dbReference type="Proteomes" id="UP000229600">
    <property type="component" value="Unassembled WGS sequence"/>
</dbReference>
<evidence type="ECO:0000256" key="1">
    <source>
        <dbReference type="SAM" id="MobiDB-lite"/>
    </source>
</evidence>
<evidence type="ECO:0000256" key="2">
    <source>
        <dbReference type="SAM" id="Phobius"/>
    </source>
</evidence>
<accession>A0A2H0N6Z9</accession>
<feature type="region of interest" description="Disordered" evidence="1">
    <location>
        <begin position="53"/>
        <end position="82"/>
    </location>
</feature>
<feature type="transmembrane region" description="Helical" evidence="2">
    <location>
        <begin position="97"/>
        <end position="116"/>
    </location>
</feature>
<proteinExistence type="predicted"/>
<feature type="region of interest" description="Disordered" evidence="1">
    <location>
        <begin position="196"/>
        <end position="219"/>
    </location>
</feature>
<reference evidence="3 4" key="1">
    <citation type="submission" date="2017-09" db="EMBL/GenBank/DDBJ databases">
        <title>Depth-based differentiation of microbial function through sediment-hosted aquifers and enrichment of novel symbionts in the deep terrestrial subsurface.</title>
        <authorList>
            <person name="Probst A.J."/>
            <person name="Ladd B."/>
            <person name="Jarett J.K."/>
            <person name="Geller-Mcgrath D.E."/>
            <person name="Sieber C.M."/>
            <person name="Emerson J.B."/>
            <person name="Anantharaman K."/>
            <person name="Thomas B.C."/>
            <person name="Malmstrom R."/>
            <person name="Stieglmeier M."/>
            <person name="Klingl A."/>
            <person name="Woyke T."/>
            <person name="Ryan C.M."/>
            <person name="Banfield J.F."/>
        </authorList>
    </citation>
    <scope>NUCLEOTIDE SEQUENCE [LARGE SCALE GENOMIC DNA]</scope>
    <source>
        <strain evidence="3">CG11_big_fil_rev_8_21_14_0_20_39_34</strain>
    </source>
</reference>
<protein>
    <submittedName>
        <fullName evidence="3">Uncharacterized protein</fullName>
    </submittedName>
</protein>
<sequence>MFGKKKKNPSHEKEQTKVKARMFVIPEIFYGGKDPVIYKKQVTDDSKVLVDEKKEVKKEPEKKPEVKVEKPHPTPKPVKKEGIEKPPVRKKVSYKKWIIIAIVLLLGVLAAVYAFFIRGKGNTSIQEPEKSLPIQTEEVVSVVNTPENTNAVSTTTDQTEEVPTTTPSLEASVLEFPRILLADSIDLDKDGLTDKEEEVFDTDSGKKDTDDDGYSDGQEIRNLYNPKGFAPVKLIDSGLVEEYVSRNWGYQVYYPKTWKLGEVDYDGTQVLLSAIEGDYIEIRAFEKEKSESFQDWFAKNALGEKYSDIQEMETSFGVRGLIRKDKLVAYFYTPEQVFVFIYHPGVTNEIAYRLIMQMAIESFQPQDMGSTLPEQPVVPIEGEAVDDQIITTSSSNEQVFDSSSTSLDQITPAPTSTELLESTQNGRNESPSSTDSTEGGTSTSSNAQEFTDFNDLF</sequence>
<gene>
    <name evidence="3" type="ORF">COV59_01770</name>
</gene>
<feature type="compositionally biased region" description="Polar residues" evidence="1">
    <location>
        <begin position="394"/>
        <end position="428"/>
    </location>
</feature>
<dbReference type="AlphaFoldDB" id="A0A2H0N6Z9"/>
<keyword evidence="2" id="KW-0472">Membrane</keyword>
<comment type="caution">
    <text evidence="3">The sequence shown here is derived from an EMBL/GenBank/DDBJ whole genome shotgun (WGS) entry which is preliminary data.</text>
</comment>
<keyword evidence="2" id="KW-0812">Transmembrane</keyword>
<dbReference type="EMBL" id="PCWN01000007">
    <property type="protein sequence ID" value="PIR03895.1"/>
    <property type="molecule type" value="Genomic_DNA"/>
</dbReference>
<organism evidence="3 4">
    <name type="scientific">Candidatus Magasanikbacteria bacterium CG11_big_fil_rev_8_21_14_0_20_39_34</name>
    <dbReference type="NCBI Taxonomy" id="1974653"/>
    <lineage>
        <taxon>Bacteria</taxon>
        <taxon>Candidatus Magasanikiibacteriota</taxon>
    </lineage>
</organism>
<evidence type="ECO:0000313" key="3">
    <source>
        <dbReference type="EMBL" id="PIR03895.1"/>
    </source>
</evidence>
<evidence type="ECO:0000313" key="4">
    <source>
        <dbReference type="Proteomes" id="UP000229600"/>
    </source>
</evidence>